<dbReference type="GO" id="GO:0032040">
    <property type="term" value="C:small-subunit processome"/>
    <property type="evidence" value="ECO:0007669"/>
    <property type="project" value="TreeGrafter"/>
</dbReference>
<evidence type="ECO:0000256" key="10">
    <source>
        <dbReference type="SAM" id="MobiDB-lite"/>
    </source>
</evidence>
<dbReference type="PROSITE" id="PS00678">
    <property type="entry name" value="WD_REPEATS_1"/>
    <property type="match status" value="1"/>
</dbReference>
<evidence type="ECO:0000256" key="2">
    <source>
        <dbReference type="ARBA" id="ARBA00005649"/>
    </source>
</evidence>
<comment type="caution">
    <text evidence="12">The sequence shown here is derived from an EMBL/GenBank/DDBJ whole genome shotgun (WGS) entry which is preliminary data.</text>
</comment>
<name>A0A9J6CFI3_POLVA</name>
<evidence type="ECO:0000313" key="12">
    <source>
        <dbReference type="EMBL" id="KAG5680828.1"/>
    </source>
</evidence>
<evidence type="ECO:0000313" key="13">
    <source>
        <dbReference type="Proteomes" id="UP001107558"/>
    </source>
</evidence>
<dbReference type="EMBL" id="JADBJN010000001">
    <property type="protein sequence ID" value="KAG5680828.1"/>
    <property type="molecule type" value="Genomic_DNA"/>
</dbReference>
<keyword evidence="13" id="KW-1185">Reference proteome</keyword>
<evidence type="ECO:0000256" key="7">
    <source>
        <dbReference type="ARBA" id="ARBA00023274"/>
    </source>
</evidence>
<dbReference type="InterPro" id="IPR019775">
    <property type="entry name" value="WD40_repeat_CS"/>
</dbReference>
<keyword evidence="6" id="KW-0539">Nucleus</keyword>
<evidence type="ECO:0000256" key="3">
    <source>
        <dbReference type="ARBA" id="ARBA00021762"/>
    </source>
</evidence>
<dbReference type="SUPFAM" id="SSF50978">
    <property type="entry name" value="WD40 repeat-like"/>
    <property type="match status" value="1"/>
</dbReference>
<dbReference type="PRINTS" id="PR00320">
    <property type="entry name" value="GPROTEINBRPT"/>
</dbReference>
<dbReference type="GO" id="GO:0000462">
    <property type="term" value="P:maturation of SSU-rRNA from tricistronic rRNA transcript (SSU-rRNA, 5.8S rRNA, LSU-rRNA)"/>
    <property type="evidence" value="ECO:0007669"/>
    <property type="project" value="TreeGrafter"/>
</dbReference>
<dbReference type="InterPro" id="IPR001680">
    <property type="entry name" value="WD40_rpt"/>
</dbReference>
<comment type="similarity">
    <text evidence="2">Belongs to the WD repeat DCAF13/WDSOF1 family.</text>
</comment>
<reference evidence="12" key="1">
    <citation type="submission" date="2021-03" db="EMBL/GenBank/DDBJ databases">
        <title>Chromosome level genome of the anhydrobiotic midge Polypedilum vanderplanki.</title>
        <authorList>
            <person name="Yoshida Y."/>
            <person name="Kikawada T."/>
            <person name="Gusev O."/>
        </authorList>
    </citation>
    <scope>NUCLEOTIDE SEQUENCE</scope>
    <source>
        <strain evidence="12">NIAS01</strain>
        <tissue evidence="12">Whole body or cell culture</tissue>
    </source>
</reference>
<evidence type="ECO:0000256" key="4">
    <source>
        <dbReference type="ARBA" id="ARBA00022574"/>
    </source>
</evidence>
<dbReference type="PROSITE" id="PS50082">
    <property type="entry name" value="WD_REPEATS_2"/>
    <property type="match status" value="4"/>
</dbReference>
<evidence type="ECO:0000256" key="8">
    <source>
        <dbReference type="ARBA" id="ARBA00032239"/>
    </source>
</evidence>
<protein>
    <recommendedName>
        <fullName evidence="3">DDB1- and CUL4-associated factor 13</fullName>
    </recommendedName>
    <alternativeName>
        <fullName evidence="8">WD repeat and SOF domain-containing protein 1</fullName>
    </alternativeName>
</protein>
<dbReference type="InterPro" id="IPR036322">
    <property type="entry name" value="WD40_repeat_dom_sf"/>
</dbReference>
<dbReference type="PANTHER" id="PTHR22851:SF0">
    <property type="entry name" value="DDB1- AND CUL4-ASSOCIATED FACTOR 13"/>
    <property type="match status" value="1"/>
</dbReference>
<sequence length="444" mass="51709">MLSRNPDDYIRDTKTEYHKLQRNYNPSIHPFEEQREYVRALNATKMERIFAKPFLSDLSGHNDGISCIAKHPSQLSTLVSGSYDGEICIWNLPTKTCTRKLIAHDGHVRGITFSTDGNRFMSVGDDKVVKTWISNSQEMDDDEDDMAPINTILSKTVLTSITHHRRDPLFATCGEVCQLWEETRNEPLKTLQWGADTLHHIQFNLVENNLLAACTSSRSIILYDRREGKPLRKITMTMRPNFLSWNPMEAFSFTVANEDYNLYTFDSRNLNLPKRIHENHVAAVTCVDYAPTGKEFVSGSYDKTIRIYEVEKTNSREIYHTKRQQHITAIAWSLDNKYIFSGSDEMNIRIWKAYASEKLGPLKPREKDAMRYNQALKQKFSTHPQIKRIAKHRQVPKYVYRQQDLLKQAKEKEKRKETNRRLNSKPGSVPYVSQKERVIVREDE</sequence>
<keyword evidence="4 9" id="KW-0853">WD repeat</keyword>
<feature type="repeat" description="WD" evidence="9">
    <location>
        <begin position="320"/>
        <end position="352"/>
    </location>
</feature>
<dbReference type="Gene3D" id="2.130.10.10">
    <property type="entry name" value="YVTN repeat-like/Quinoprotein amine dehydrogenase"/>
    <property type="match status" value="2"/>
</dbReference>
<feature type="repeat" description="WD" evidence="9">
    <location>
        <begin position="277"/>
        <end position="318"/>
    </location>
</feature>
<dbReference type="PROSITE" id="PS50294">
    <property type="entry name" value="WD_REPEATS_REGION"/>
    <property type="match status" value="3"/>
</dbReference>
<dbReference type="FunFam" id="2.130.10.10:FF:000132">
    <property type="entry name" value="DDB1- and CUL4-associated factor 13"/>
    <property type="match status" value="1"/>
</dbReference>
<accession>A0A9J6CFI3</accession>
<evidence type="ECO:0000256" key="9">
    <source>
        <dbReference type="PROSITE-ProRule" id="PRU00221"/>
    </source>
</evidence>
<dbReference type="InterPro" id="IPR007287">
    <property type="entry name" value="Sof1"/>
</dbReference>
<evidence type="ECO:0000256" key="5">
    <source>
        <dbReference type="ARBA" id="ARBA00022737"/>
    </source>
</evidence>
<dbReference type="OrthoDB" id="10249065at2759"/>
<keyword evidence="7" id="KW-0687">Ribonucleoprotein</keyword>
<feature type="domain" description="Sof1-like protein" evidence="11">
    <location>
        <begin position="353"/>
        <end position="439"/>
    </location>
</feature>
<gene>
    <name evidence="12" type="ORF">PVAND_010310</name>
</gene>
<dbReference type="AlphaFoldDB" id="A0A9J6CFI3"/>
<organism evidence="12 13">
    <name type="scientific">Polypedilum vanderplanki</name>
    <name type="common">Sleeping chironomid midge</name>
    <dbReference type="NCBI Taxonomy" id="319348"/>
    <lineage>
        <taxon>Eukaryota</taxon>
        <taxon>Metazoa</taxon>
        <taxon>Ecdysozoa</taxon>
        <taxon>Arthropoda</taxon>
        <taxon>Hexapoda</taxon>
        <taxon>Insecta</taxon>
        <taxon>Pterygota</taxon>
        <taxon>Neoptera</taxon>
        <taxon>Endopterygota</taxon>
        <taxon>Diptera</taxon>
        <taxon>Nematocera</taxon>
        <taxon>Chironomoidea</taxon>
        <taxon>Chironomidae</taxon>
        <taxon>Chironominae</taxon>
        <taxon>Polypedilum</taxon>
        <taxon>Polypedilum</taxon>
    </lineage>
</organism>
<dbReference type="Pfam" id="PF00400">
    <property type="entry name" value="WD40"/>
    <property type="match status" value="4"/>
</dbReference>
<keyword evidence="5" id="KW-0677">Repeat</keyword>
<proteinExistence type="inferred from homology"/>
<feature type="compositionally biased region" description="Basic and acidic residues" evidence="10">
    <location>
        <begin position="408"/>
        <end position="420"/>
    </location>
</feature>
<evidence type="ECO:0000256" key="6">
    <source>
        <dbReference type="ARBA" id="ARBA00023242"/>
    </source>
</evidence>
<feature type="repeat" description="WD" evidence="9">
    <location>
        <begin position="101"/>
        <end position="132"/>
    </location>
</feature>
<feature type="region of interest" description="Disordered" evidence="10">
    <location>
        <begin position="408"/>
        <end position="435"/>
    </location>
</feature>
<evidence type="ECO:0000256" key="1">
    <source>
        <dbReference type="ARBA" id="ARBA00004604"/>
    </source>
</evidence>
<dbReference type="InterPro" id="IPR051733">
    <property type="entry name" value="WD_repeat_DCAF13/WDSOF1"/>
</dbReference>
<dbReference type="Pfam" id="PF04158">
    <property type="entry name" value="Sof1"/>
    <property type="match status" value="1"/>
</dbReference>
<dbReference type="InterPro" id="IPR020472">
    <property type="entry name" value="WD40_PAC1"/>
</dbReference>
<feature type="repeat" description="WD" evidence="9">
    <location>
        <begin position="58"/>
        <end position="100"/>
    </location>
</feature>
<dbReference type="Proteomes" id="UP001107558">
    <property type="component" value="Chromosome 1"/>
</dbReference>
<dbReference type="InterPro" id="IPR015943">
    <property type="entry name" value="WD40/YVTN_repeat-like_dom_sf"/>
</dbReference>
<evidence type="ECO:0000259" key="11">
    <source>
        <dbReference type="Pfam" id="PF04158"/>
    </source>
</evidence>
<comment type="subcellular location">
    <subcellularLocation>
        <location evidence="1">Nucleus</location>
        <location evidence="1">Nucleolus</location>
    </subcellularLocation>
</comment>
<dbReference type="PANTHER" id="PTHR22851">
    <property type="entry name" value="U3 SMALL NUCLEOLAR RNA U3 SNORNA ASSOCIATED PROTEIN"/>
    <property type="match status" value="1"/>
</dbReference>
<dbReference type="SMART" id="SM00320">
    <property type="entry name" value="WD40"/>
    <property type="match status" value="5"/>
</dbReference>